<evidence type="ECO:0000313" key="2">
    <source>
        <dbReference type="Proteomes" id="UP000789920"/>
    </source>
</evidence>
<proteinExistence type="predicted"/>
<organism evidence="1 2">
    <name type="scientific">Racocetra persica</name>
    <dbReference type="NCBI Taxonomy" id="160502"/>
    <lineage>
        <taxon>Eukaryota</taxon>
        <taxon>Fungi</taxon>
        <taxon>Fungi incertae sedis</taxon>
        <taxon>Mucoromycota</taxon>
        <taxon>Glomeromycotina</taxon>
        <taxon>Glomeromycetes</taxon>
        <taxon>Diversisporales</taxon>
        <taxon>Gigasporaceae</taxon>
        <taxon>Racocetra</taxon>
    </lineage>
</organism>
<name>A0ACA9SJ74_9GLOM</name>
<accession>A0ACA9SJ74</accession>
<keyword evidence="2" id="KW-1185">Reference proteome</keyword>
<sequence length="231" mass="27966">VIVQHSNNNKEKLVTIEYTFDSWSTSDSVTALRSPTLSNNQELYYFELSPFKIPNQLLHVGFLARFDIEDSTFWADSNYEYFYDEGSPKEFFFHVTSNVSNTQNISTEKNGLRLNEERKRLDEERKLLEEERKRHEEECKRREQEEEQRKLEEERRLLEEERRLLNEERMLFEKERRQVSKQITGKREYQCGHDIYICRKCVSEHIERELKGNIKILCPENNCRKVLNEKD</sequence>
<dbReference type="Proteomes" id="UP000789920">
    <property type="component" value="Unassembled WGS sequence"/>
</dbReference>
<protein>
    <submittedName>
        <fullName evidence="1">35879_t:CDS:1</fullName>
    </submittedName>
</protein>
<evidence type="ECO:0000313" key="1">
    <source>
        <dbReference type="EMBL" id="CAG8841495.1"/>
    </source>
</evidence>
<gene>
    <name evidence="1" type="ORF">RPERSI_LOCUS31902</name>
</gene>
<dbReference type="EMBL" id="CAJVQC010130562">
    <property type="protein sequence ID" value="CAG8841495.1"/>
    <property type="molecule type" value="Genomic_DNA"/>
</dbReference>
<comment type="caution">
    <text evidence="1">The sequence shown here is derived from an EMBL/GenBank/DDBJ whole genome shotgun (WGS) entry which is preliminary data.</text>
</comment>
<feature type="non-terminal residue" evidence="1">
    <location>
        <position position="1"/>
    </location>
</feature>
<reference evidence="1" key="1">
    <citation type="submission" date="2021-06" db="EMBL/GenBank/DDBJ databases">
        <authorList>
            <person name="Kallberg Y."/>
            <person name="Tangrot J."/>
            <person name="Rosling A."/>
        </authorList>
    </citation>
    <scope>NUCLEOTIDE SEQUENCE</scope>
    <source>
        <strain evidence="1">MA461A</strain>
    </source>
</reference>
<feature type="non-terminal residue" evidence="1">
    <location>
        <position position="231"/>
    </location>
</feature>